<keyword evidence="6" id="KW-1185">Reference proteome</keyword>
<evidence type="ECO:0000256" key="3">
    <source>
        <dbReference type="ARBA" id="ARBA00023163"/>
    </source>
</evidence>
<dbReference type="PROSITE" id="PS50949">
    <property type="entry name" value="HTH_GNTR"/>
    <property type="match status" value="1"/>
</dbReference>
<dbReference type="SMART" id="SM00895">
    <property type="entry name" value="FCD"/>
    <property type="match status" value="1"/>
</dbReference>
<evidence type="ECO:0000313" key="6">
    <source>
        <dbReference type="Proteomes" id="UP000092950"/>
    </source>
</evidence>
<evidence type="ECO:0000256" key="2">
    <source>
        <dbReference type="ARBA" id="ARBA00023125"/>
    </source>
</evidence>
<dbReference type="InterPro" id="IPR036390">
    <property type="entry name" value="WH_DNA-bd_sf"/>
</dbReference>
<keyword evidence="3" id="KW-0804">Transcription</keyword>
<dbReference type="Proteomes" id="UP000092950">
    <property type="component" value="Chromosome"/>
</dbReference>
<dbReference type="SUPFAM" id="SSF46785">
    <property type="entry name" value="Winged helix' DNA-binding domain"/>
    <property type="match status" value="1"/>
</dbReference>
<dbReference type="InterPro" id="IPR008920">
    <property type="entry name" value="TF_FadR/GntR_C"/>
</dbReference>
<dbReference type="Gene3D" id="1.10.10.10">
    <property type="entry name" value="Winged helix-like DNA-binding domain superfamily/Winged helix DNA-binding domain"/>
    <property type="match status" value="1"/>
</dbReference>
<dbReference type="PANTHER" id="PTHR43537:SF45">
    <property type="entry name" value="GNTR FAMILY REGULATORY PROTEIN"/>
    <property type="match status" value="1"/>
</dbReference>
<dbReference type="PANTHER" id="PTHR43537">
    <property type="entry name" value="TRANSCRIPTIONAL REGULATOR, GNTR FAMILY"/>
    <property type="match status" value="1"/>
</dbReference>
<dbReference type="EMBL" id="CP016440">
    <property type="protein sequence ID" value="ANY16817.1"/>
    <property type="molecule type" value="Genomic_DNA"/>
</dbReference>
<reference evidence="5 6" key="1">
    <citation type="submission" date="2016-07" db="EMBL/GenBank/DDBJ databases">
        <title>Complete genome sequences of Bordetella pseudohinzii.</title>
        <authorList>
            <person name="Spilker T."/>
            <person name="Darrah R."/>
            <person name="LiPuma J.J."/>
        </authorList>
    </citation>
    <scope>NUCLEOTIDE SEQUENCE [LARGE SCALE GENOMIC DNA]</scope>
    <source>
        <strain evidence="5 6">HI4681</strain>
    </source>
</reference>
<dbReference type="Pfam" id="PF07729">
    <property type="entry name" value="FCD"/>
    <property type="match status" value="1"/>
</dbReference>
<dbReference type="Pfam" id="PF00392">
    <property type="entry name" value="GntR"/>
    <property type="match status" value="1"/>
</dbReference>
<evidence type="ECO:0000256" key="1">
    <source>
        <dbReference type="ARBA" id="ARBA00023015"/>
    </source>
</evidence>
<dbReference type="InterPro" id="IPR011711">
    <property type="entry name" value="GntR_C"/>
</dbReference>
<evidence type="ECO:0000313" key="5">
    <source>
        <dbReference type="EMBL" id="ANY16817.1"/>
    </source>
</evidence>
<organism evidence="5 6">
    <name type="scientific">Bordetella pseudohinzii</name>
    <dbReference type="NCBI Taxonomy" id="1331258"/>
    <lineage>
        <taxon>Bacteria</taxon>
        <taxon>Pseudomonadati</taxon>
        <taxon>Pseudomonadota</taxon>
        <taxon>Betaproteobacteria</taxon>
        <taxon>Burkholderiales</taxon>
        <taxon>Alcaligenaceae</taxon>
        <taxon>Bordetella</taxon>
    </lineage>
</organism>
<dbReference type="SUPFAM" id="SSF48008">
    <property type="entry name" value="GntR ligand-binding domain-like"/>
    <property type="match status" value="1"/>
</dbReference>
<keyword evidence="2" id="KW-0238">DNA-binding</keyword>
<dbReference type="InterPro" id="IPR036388">
    <property type="entry name" value="WH-like_DNA-bd_sf"/>
</dbReference>
<evidence type="ECO:0000259" key="4">
    <source>
        <dbReference type="PROSITE" id="PS50949"/>
    </source>
</evidence>
<gene>
    <name evidence="5" type="ORF">BBN53_13540</name>
</gene>
<proteinExistence type="predicted"/>
<name>A0ABN4RTD6_9BORD</name>
<sequence>MEQTVNKNRRTSVAARKPNLRERVYSIIRERIQTGLIRLEDRLVDHDIAQELHVSRMPVREALMQLKNEGVLEGTARGFVLRRFTLAEMNEIFEIRTLLEPSAAASASLHADPRSLAEMKAALEQAESANLRTDLDDFMRSNARFRLIWLAMVPNRELAGAIARYIDHVQVVRLVTMDDQQVRDIILDGMRGLYEAFLSGDTELVRIRMLGHARAAAACYYDAYQKTFESENARRQA</sequence>
<dbReference type="Gene3D" id="1.20.120.530">
    <property type="entry name" value="GntR ligand-binding domain-like"/>
    <property type="match status" value="1"/>
</dbReference>
<protein>
    <recommendedName>
        <fullName evidence="4">HTH gntR-type domain-containing protein</fullName>
    </recommendedName>
</protein>
<dbReference type="InterPro" id="IPR000524">
    <property type="entry name" value="Tscrpt_reg_HTH_GntR"/>
</dbReference>
<accession>A0ABN4RTD6</accession>
<dbReference type="SMART" id="SM00345">
    <property type="entry name" value="HTH_GNTR"/>
    <property type="match status" value="1"/>
</dbReference>
<keyword evidence="1" id="KW-0805">Transcription regulation</keyword>
<feature type="domain" description="HTH gntR-type" evidence="4">
    <location>
        <begin position="18"/>
        <end position="84"/>
    </location>
</feature>